<feature type="transmembrane region" description="Helical" evidence="9">
    <location>
        <begin position="320"/>
        <end position="338"/>
    </location>
</feature>
<dbReference type="GO" id="GO:0016020">
    <property type="term" value="C:membrane"/>
    <property type="evidence" value="ECO:0007669"/>
    <property type="project" value="InterPro"/>
</dbReference>
<keyword evidence="9" id="KW-0050">Antiport</keyword>
<organism evidence="11 12">
    <name type="scientific">Drouetiella hepatica Uher 2000/2452</name>
    <dbReference type="NCBI Taxonomy" id="904376"/>
    <lineage>
        <taxon>Bacteria</taxon>
        <taxon>Bacillati</taxon>
        <taxon>Cyanobacteriota</taxon>
        <taxon>Cyanophyceae</taxon>
        <taxon>Oculatellales</taxon>
        <taxon>Oculatellaceae</taxon>
        <taxon>Drouetiella</taxon>
    </lineage>
</organism>
<feature type="transmembrane region" description="Helical" evidence="9">
    <location>
        <begin position="94"/>
        <end position="117"/>
    </location>
</feature>
<comment type="similarity">
    <text evidence="9">Belongs to the Ca(2+):cation antiporter (CaCA) (TC 2.A.19) family.</text>
</comment>
<comment type="function">
    <text evidence="9">Ca(+)/H(+) antiporter that extrudes calcium in exchange for external protons.</text>
</comment>
<feature type="transmembrane region" description="Helical" evidence="9">
    <location>
        <begin position="30"/>
        <end position="49"/>
    </location>
</feature>
<keyword evidence="8 9" id="KW-0472">Membrane</keyword>
<dbReference type="GO" id="GO:0015369">
    <property type="term" value="F:calcium:proton antiporter activity"/>
    <property type="evidence" value="ECO:0007669"/>
    <property type="project" value="UniProtKB-UniRule"/>
</dbReference>
<dbReference type="EMBL" id="JAHHHD010000004">
    <property type="protein sequence ID" value="MBW4658276.1"/>
    <property type="molecule type" value="Genomic_DNA"/>
</dbReference>
<keyword evidence="4 9" id="KW-0812">Transmembrane</keyword>
<evidence type="ECO:0000256" key="8">
    <source>
        <dbReference type="ARBA" id="ARBA00023136"/>
    </source>
</evidence>
<keyword evidence="2 9" id="KW-0813">Transport</keyword>
<dbReference type="InterPro" id="IPR004837">
    <property type="entry name" value="NaCa_Exmemb"/>
</dbReference>
<protein>
    <recommendedName>
        <fullName evidence="9">Ca(2+)/H(+) antiporter</fullName>
    </recommendedName>
</protein>
<dbReference type="PANTHER" id="PTHR31503">
    <property type="entry name" value="VACUOLAR CALCIUM ION TRANSPORTER"/>
    <property type="match status" value="1"/>
</dbReference>
<dbReference type="Gene3D" id="1.20.1420.30">
    <property type="entry name" value="NCX, central ion-binding region"/>
    <property type="match status" value="2"/>
</dbReference>
<keyword evidence="3 9" id="KW-0109">Calcium transport</keyword>
<keyword evidence="6 9" id="KW-1133">Transmembrane helix</keyword>
<dbReference type="PANTHER" id="PTHR31503:SF22">
    <property type="entry name" value="VACUOLAR CALCIUM ION TRANSPORTER"/>
    <property type="match status" value="1"/>
</dbReference>
<evidence type="ECO:0000256" key="6">
    <source>
        <dbReference type="ARBA" id="ARBA00022989"/>
    </source>
</evidence>
<comment type="caution">
    <text evidence="9">Lacks conserved residue(s) required for the propagation of feature annotation.</text>
</comment>
<comment type="caution">
    <text evidence="11">The sequence shown here is derived from an EMBL/GenBank/DDBJ whole genome shotgun (WGS) entry which is preliminary data.</text>
</comment>
<feature type="transmembrane region" description="Helical" evidence="9">
    <location>
        <begin position="61"/>
        <end position="82"/>
    </location>
</feature>
<feature type="transmembrane region" description="Helical" evidence="9">
    <location>
        <begin position="243"/>
        <end position="268"/>
    </location>
</feature>
<feature type="domain" description="Sodium/calcium exchanger membrane region" evidence="10">
    <location>
        <begin position="247"/>
        <end position="388"/>
    </location>
</feature>
<reference evidence="11" key="2">
    <citation type="journal article" date="2022" name="Microbiol. Resour. Announc.">
        <title>Metagenome Sequencing to Explore Phylogenomics of Terrestrial Cyanobacteria.</title>
        <authorList>
            <person name="Ward R.D."/>
            <person name="Stajich J.E."/>
            <person name="Johansen J.R."/>
            <person name="Huntemann M."/>
            <person name="Clum A."/>
            <person name="Foster B."/>
            <person name="Foster B."/>
            <person name="Roux S."/>
            <person name="Palaniappan K."/>
            <person name="Varghese N."/>
            <person name="Mukherjee S."/>
            <person name="Reddy T.B.K."/>
            <person name="Daum C."/>
            <person name="Copeland A."/>
            <person name="Chen I.A."/>
            <person name="Ivanova N.N."/>
            <person name="Kyrpides N.C."/>
            <person name="Shapiro N."/>
            <person name="Eloe-Fadrosh E.A."/>
            <person name="Pietrasiak N."/>
        </authorList>
    </citation>
    <scope>NUCLEOTIDE SEQUENCE</scope>
    <source>
        <strain evidence="11">UHER 2000/2452</strain>
    </source>
</reference>
<name>A0A951QAH0_9CYAN</name>
<comment type="subcellular location">
    <subcellularLocation>
        <location evidence="1">Endomembrane system</location>
        <topology evidence="1">Multi-pass membrane protein</topology>
    </subcellularLocation>
</comment>
<dbReference type="InterPro" id="IPR004713">
    <property type="entry name" value="CaH_exchang"/>
</dbReference>
<evidence type="ECO:0000256" key="1">
    <source>
        <dbReference type="ARBA" id="ARBA00004127"/>
    </source>
</evidence>
<dbReference type="Pfam" id="PF01699">
    <property type="entry name" value="Na_Ca_ex"/>
    <property type="match status" value="2"/>
</dbReference>
<proteinExistence type="inferred from homology"/>
<evidence type="ECO:0000256" key="2">
    <source>
        <dbReference type="ARBA" id="ARBA00022448"/>
    </source>
</evidence>
<feature type="transmembrane region" description="Helical" evidence="9">
    <location>
        <begin position="371"/>
        <end position="390"/>
    </location>
</feature>
<accession>A0A951QAH0</accession>
<dbReference type="InterPro" id="IPR044880">
    <property type="entry name" value="NCX_ion-bd_dom_sf"/>
</dbReference>
<dbReference type="GO" id="GO:0006874">
    <property type="term" value="P:intracellular calcium ion homeostasis"/>
    <property type="evidence" value="ECO:0007669"/>
    <property type="project" value="TreeGrafter"/>
</dbReference>
<feature type="transmembrane region" description="Helical" evidence="9">
    <location>
        <begin position="162"/>
        <end position="182"/>
    </location>
</feature>
<feature type="transmembrane region" description="Helical" evidence="9">
    <location>
        <begin position="280"/>
        <end position="299"/>
    </location>
</feature>
<evidence type="ECO:0000313" key="11">
    <source>
        <dbReference type="EMBL" id="MBW4658276.1"/>
    </source>
</evidence>
<evidence type="ECO:0000259" key="10">
    <source>
        <dbReference type="Pfam" id="PF01699"/>
    </source>
</evidence>
<dbReference type="NCBIfam" id="TIGR00378">
    <property type="entry name" value="cax"/>
    <property type="match status" value="1"/>
</dbReference>
<keyword evidence="7 9" id="KW-0406">Ion transport</keyword>
<evidence type="ECO:0000256" key="7">
    <source>
        <dbReference type="ARBA" id="ARBA00023065"/>
    </source>
</evidence>
<keyword evidence="5 9" id="KW-0106">Calcium</keyword>
<feature type="domain" description="Sodium/calcium exchanger membrane region" evidence="10">
    <location>
        <begin position="29"/>
        <end position="182"/>
    </location>
</feature>
<evidence type="ECO:0000256" key="5">
    <source>
        <dbReference type="ARBA" id="ARBA00022837"/>
    </source>
</evidence>
<evidence type="ECO:0000256" key="9">
    <source>
        <dbReference type="RuleBase" id="RU365028"/>
    </source>
</evidence>
<evidence type="ECO:0000313" key="12">
    <source>
        <dbReference type="Proteomes" id="UP000757435"/>
    </source>
</evidence>
<feature type="transmembrane region" description="Helical" evidence="9">
    <location>
        <begin position="344"/>
        <end position="364"/>
    </location>
</feature>
<evidence type="ECO:0000256" key="4">
    <source>
        <dbReference type="ARBA" id="ARBA00022692"/>
    </source>
</evidence>
<sequence length="393" mass="41737">MTFKNLILVILLAFMPIAFIADRMEWGDTVVFTTSAIAIIPLSIWLSTATEKIAVVTGSSIGGLVNAVFCNATALIIALTALRKGLVDIVEASVTGSIVSALLLLLGLAMLAGGLRYKEQEFKPIIAQVNGSSMTLAVVSLAMPTAVIATSNLVDETAIRDISVIVSTILIVVYGLTLIFSLGTHSYLYDVGLADEEPSEKESIERKKISKFTPQPPNSGELANLQSSSELGDIEGVSASSSLWIWIGVLLASTIAIAFLSELFVGVIVPETERLGLTPLFTGVIFLPLLSDVSGYVTVVRLALKNKMDLTVSTVTGDSLLVALFMAPVLVLVGQAIGQPMTLNFNPFEVVAIAISVTVANLISFRGRSNWLDGTLLLAVYLVLGVAFYYHPA</sequence>
<reference evidence="11" key="1">
    <citation type="submission" date="2021-05" db="EMBL/GenBank/DDBJ databases">
        <authorList>
            <person name="Pietrasiak N."/>
            <person name="Ward R."/>
            <person name="Stajich J.E."/>
            <person name="Kurbessoian T."/>
        </authorList>
    </citation>
    <scope>NUCLEOTIDE SEQUENCE</scope>
    <source>
        <strain evidence="11">UHER 2000/2452</strain>
    </source>
</reference>
<dbReference type="GO" id="GO:0012505">
    <property type="term" value="C:endomembrane system"/>
    <property type="evidence" value="ECO:0007669"/>
    <property type="project" value="UniProtKB-SubCell"/>
</dbReference>
<dbReference type="InterPro" id="IPR004798">
    <property type="entry name" value="CAX-like"/>
</dbReference>
<evidence type="ECO:0000256" key="3">
    <source>
        <dbReference type="ARBA" id="ARBA00022568"/>
    </source>
</evidence>
<gene>
    <name evidence="11" type="primary">cax</name>
    <name evidence="11" type="ORF">KME15_06350</name>
</gene>
<feature type="transmembrane region" description="Helical" evidence="9">
    <location>
        <begin position="129"/>
        <end position="150"/>
    </location>
</feature>
<dbReference type="AlphaFoldDB" id="A0A951QAH0"/>
<dbReference type="Proteomes" id="UP000757435">
    <property type="component" value="Unassembled WGS sequence"/>
</dbReference>